<gene>
    <name evidence="1" type="ORF">LCGC14_1352200</name>
</gene>
<sequence length="114" mass="12530">MTSEQIARVRSEVEFSIECEEEHIPIEGNVSASGNADDDLAAEALVRSGLESGNPWAWCCVKVTAKWRELEASDYLGACTYESETEFCAEGGYFQDMQSEALATLLGQIENVQI</sequence>
<comment type="caution">
    <text evidence="1">The sequence shown here is derived from an EMBL/GenBank/DDBJ whole genome shotgun (WGS) entry which is preliminary data.</text>
</comment>
<name>A0A0F9NCS0_9ZZZZ</name>
<accession>A0A0F9NCS0</accession>
<evidence type="ECO:0000313" key="1">
    <source>
        <dbReference type="EMBL" id="KKM79202.1"/>
    </source>
</evidence>
<organism evidence="1">
    <name type="scientific">marine sediment metagenome</name>
    <dbReference type="NCBI Taxonomy" id="412755"/>
    <lineage>
        <taxon>unclassified sequences</taxon>
        <taxon>metagenomes</taxon>
        <taxon>ecological metagenomes</taxon>
    </lineage>
</organism>
<reference evidence="1" key="1">
    <citation type="journal article" date="2015" name="Nature">
        <title>Complex archaea that bridge the gap between prokaryotes and eukaryotes.</title>
        <authorList>
            <person name="Spang A."/>
            <person name="Saw J.H."/>
            <person name="Jorgensen S.L."/>
            <person name="Zaremba-Niedzwiedzka K."/>
            <person name="Martijn J."/>
            <person name="Lind A.E."/>
            <person name="van Eijk R."/>
            <person name="Schleper C."/>
            <person name="Guy L."/>
            <person name="Ettema T.J."/>
        </authorList>
    </citation>
    <scope>NUCLEOTIDE SEQUENCE</scope>
</reference>
<proteinExistence type="predicted"/>
<protein>
    <submittedName>
        <fullName evidence="1">Uncharacterized protein</fullName>
    </submittedName>
</protein>
<dbReference type="AlphaFoldDB" id="A0A0F9NCS0"/>
<dbReference type="EMBL" id="LAZR01008368">
    <property type="protein sequence ID" value="KKM79202.1"/>
    <property type="molecule type" value="Genomic_DNA"/>
</dbReference>